<protein>
    <submittedName>
        <fullName evidence="2">Toxin HigB-1</fullName>
    </submittedName>
</protein>
<keyword evidence="4" id="KW-1185">Reference proteome</keyword>
<sequence>MYRGKRPKDLPATIFAAARRKLAYLDQAKDLGDLRAPPGNRLHPLLHDRTGQHAIWINDQYRICFRWTEAGPAEVEIVDYH</sequence>
<dbReference type="Pfam" id="PF05015">
    <property type="entry name" value="HigB-like_toxin"/>
    <property type="match status" value="1"/>
</dbReference>
<dbReference type="SUPFAM" id="SSF143011">
    <property type="entry name" value="RelE-like"/>
    <property type="match status" value="1"/>
</dbReference>
<organism evidence="2 3">
    <name type="scientific">Methylobacterium dankookense</name>
    <dbReference type="NCBI Taxonomy" id="560405"/>
    <lineage>
        <taxon>Bacteria</taxon>
        <taxon>Pseudomonadati</taxon>
        <taxon>Pseudomonadota</taxon>
        <taxon>Alphaproteobacteria</taxon>
        <taxon>Hyphomicrobiales</taxon>
        <taxon>Methylobacteriaceae</taxon>
        <taxon>Methylobacterium</taxon>
    </lineage>
</organism>
<dbReference type="AlphaFoldDB" id="A0A564G1S0"/>
<evidence type="ECO:0000313" key="3">
    <source>
        <dbReference type="Proteomes" id="UP000401717"/>
    </source>
</evidence>
<dbReference type="InterPro" id="IPR035093">
    <property type="entry name" value="RelE/ParE_toxin_dom_sf"/>
</dbReference>
<reference evidence="1" key="3">
    <citation type="submission" date="2021-08" db="EMBL/GenBank/DDBJ databases">
        <authorList>
            <person name="Tani A."/>
            <person name="Ola A."/>
            <person name="Ogura Y."/>
            <person name="Katsura K."/>
            <person name="Hayashi T."/>
        </authorList>
    </citation>
    <scope>NUCLEOTIDE SEQUENCE</scope>
    <source>
        <strain evidence="1">DSM 22415</strain>
    </source>
</reference>
<proteinExistence type="predicted"/>
<reference evidence="2 3" key="1">
    <citation type="submission" date="2019-06" db="EMBL/GenBank/DDBJ databases">
        <authorList>
            <person name="Rodrigo-Torres L."/>
            <person name="Arahal R. D."/>
            <person name="Lucena T."/>
        </authorList>
    </citation>
    <scope>NUCLEOTIDE SEQUENCE [LARGE SCALE GENOMIC DNA]</scope>
    <source>
        <strain evidence="2 3">SW08-7</strain>
    </source>
</reference>
<accession>A0A564G1S0</accession>
<dbReference type="Proteomes" id="UP001055303">
    <property type="component" value="Unassembled WGS sequence"/>
</dbReference>
<gene>
    <name evidence="2" type="primary">higB-1</name>
    <name evidence="1" type="ORF">IFDJLNFL_4899</name>
    <name evidence="2" type="ORF">MTDSW087_03774</name>
</gene>
<dbReference type="EMBL" id="BPQI01000178">
    <property type="protein sequence ID" value="GJD58973.1"/>
    <property type="molecule type" value="Genomic_DNA"/>
</dbReference>
<evidence type="ECO:0000313" key="1">
    <source>
        <dbReference type="EMBL" id="GJD58973.1"/>
    </source>
</evidence>
<name>A0A564G1S0_9HYPH</name>
<dbReference type="Proteomes" id="UP000401717">
    <property type="component" value="Unassembled WGS sequence"/>
</dbReference>
<dbReference type="InterPro" id="IPR007711">
    <property type="entry name" value="HigB-1"/>
</dbReference>
<dbReference type="PANTHER" id="PTHR40266">
    <property type="entry name" value="TOXIN HIGB-1"/>
    <property type="match status" value="1"/>
</dbReference>
<dbReference type="PANTHER" id="PTHR40266:SF2">
    <property type="entry name" value="TOXIN HIGB-1"/>
    <property type="match status" value="1"/>
</dbReference>
<evidence type="ECO:0000313" key="2">
    <source>
        <dbReference type="EMBL" id="VUF14064.1"/>
    </source>
</evidence>
<dbReference type="EMBL" id="CABFVH010000027">
    <property type="protein sequence ID" value="VUF14064.1"/>
    <property type="molecule type" value="Genomic_DNA"/>
</dbReference>
<evidence type="ECO:0000313" key="4">
    <source>
        <dbReference type="Proteomes" id="UP001055303"/>
    </source>
</evidence>
<reference evidence="1" key="2">
    <citation type="journal article" date="2021" name="Front. Microbiol.">
        <title>Comprehensive Comparative Genomics and Phenotyping of Methylobacterium Species.</title>
        <authorList>
            <person name="Alessa O."/>
            <person name="Ogura Y."/>
            <person name="Fujitani Y."/>
            <person name="Takami H."/>
            <person name="Hayashi T."/>
            <person name="Sahin N."/>
            <person name="Tani A."/>
        </authorList>
    </citation>
    <scope>NUCLEOTIDE SEQUENCE</scope>
    <source>
        <strain evidence="1">DSM 22415</strain>
    </source>
</reference>
<dbReference type="RefSeq" id="WP_373322045.1">
    <property type="nucleotide sequence ID" value="NZ_BPQI01000178.1"/>
</dbReference>
<dbReference type="Gene3D" id="3.30.2310.20">
    <property type="entry name" value="RelE-like"/>
    <property type="match status" value="1"/>
</dbReference>